<keyword evidence="2" id="KW-1003">Cell membrane</keyword>
<dbReference type="InterPro" id="IPR027379">
    <property type="entry name" value="CLS_N"/>
</dbReference>
<keyword evidence="4 7" id="KW-1133">Transmembrane helix</keyword>
<accession>A0AA96J7N7</accession>
<reference evidence="9 11" key="1">
    <citation type="submission" date="2023-09" db="EMBL/GenBank/DDBJ databases">
        <title>Demequina sp. a novel bacteria isolated from Capsicum annuum.</title>
        <authorList>
            <person name="Humaira Z."/>
            <person name="Lee J."/>
            <person name="Cho D."/>
        </authorList>
    </citation>
    <scope>NUCLEOTIDE SEQUENCE [LARGE SCALE GENOMIC DNA]</scope>
    <source>
        <strain evidence="9 11">OYTSA14</strain>
        <strain evidence="10">PMTSA13</strain>
    </source>
</reference>
<dbReference type="KEGG" id="dcp:RN607_12570"/>
<dbReference type="GO" id="GO:0005886">
    <property type="term" value="C:plasma membrane"/>
    <property type="evidence" value="ECO:0007669"/>
    <property type="project" value="UniProtKB-SubCell"/>
</dbReference>
<evidence type="ECO:0000259" key="8">
    <source>
        <dbReference type="Pfam" id="PF13396"/>
    </source>
</evidence>
<gene>
    <name evidence="9" type="ORF">RN606_12630</name>
    <name evidence="10" type="ORF">RN607_12570</name>
</gene>
<dbReference type="Proteomes" id="UP001303408">
    <property type="component" value="Chromosome"/>
</dbReference>
<dbReference type="AlphaFoldDB" id="A0AA96J7N7"/>
<evidence type="ECO:0000256" key="5">
    <source>
        <dbReference type="ARBA" id="ARBA00023136"/>
    </source>
</evidence>
<organism evidence="9 11">
    <name type="scientific">Demequina capsici</name>
    <dbReference type="NCBI Taxonomy" id="3075620"/>
    <lineage>
        <taxon>Bacteria</taxon>
        <taxon>Bacillati</taxon>
        <taxon>Actinomycetota</taxon>
        <taxon>Actinomycetes</taxon>
        <taxon>Micrococcales</taxon>
        <taxon>Demequinaceae</taxon>
        <taxon>Demequina</taxon>
    </lineage>
</organism>
<name>A0AA96J7N7_9MICO</name>
<evidence type="ECO:0000256" key="3">
    <source>
        <dbReference type="ARBA" id="ARBA00022692"/>
    </source>
</evidence>
<protein>
    <submittedName>
        <fullName evidence="9">PLD nuclease N-terminal domain-containing protein</fullName>
    </submittedName>
</protein>
<keyword evidence="5 7" id="KW-0472">Membrane</keyword>
<keyword evidence="11" id="KW-1185">Reference proteome</keyword>
<evidence type="ECO:0000256" key="1">
    <source>
        <dbReference type="ARBA" id="ARBA00004651"/>
    </source>
</evidence>
<accession>A0AA96FBZ9</accession>
<evidence type="ECO:0000256" key="7">
    <source>
        <dbReference type="SAM" id="Phobius"/>
    </source>
</evidence>
<evidence type="ECO:0000256" key="2">
    <source>
        <dbReference type="ARBA" id="ARBA00022475"/>
    </source>
</evidence>
<proteinExistence type="predicted"/>
<dbReference type="EMBL" id="CP134880">
    <property type="protein sequence ID" value="WNM27022.1"/>
    <property type="molecule type" value="Genomic_DNA"/>
</dbReference>
<evidence type="ECO:0000256" key="4">
    <source>
        <dbReference type="ARBA" id="ARBA00022989"/>
    </source>
</evidence>
<feature type="transmembrane region" description="Helical" evidence="7">
    <location>
        <begin position="34"/>
        <end position="54"/>
    </location>
</feature>
<keyword evidence="3 7" id="KW-0812">Transmembrane</keyword>
<comment type="subcellular location">
    <subcellularLocation>
        <location evidence="1">Cell membrane</location>
        <topology evidence="1">Multi-pass membrane protein</topology>
    </subcellularLocation>
</comment>
<dbReference type="RefSeq" id="WP_313497698.1">
    <property type="nucleotide sequence ID" value="NZ_CP134879.1"/>
</dbReference>
<dbReference type="Proteomes" id="UP001304125">
    <property type="component" value="Chromosome"/>
</dbReference>
<dbReference type="Pfam" id="PF13396">
    <property type="entry name" value="PLDc_N"/>
    <property type="match status" value="1"/>
</dbReference>
<dbReference type="EMBL" id="CP134879">
    <property type="protein sequence ID" value="WNM24193.1"/>
    <property type="molecule type" value="Genomic_DNA"/>
</dbReference>
<sequence length="107" mass="11987">MRALIYLAYIGLVVYCLADAIQHPDSHPYRLPKWAWIVIILVFPLVGAGAWLLLKFTYDGGQGDGARRDGHGPGGRGTSGPVAPDDDPDYLRWLRDQERRRRQEGKG</sequence>
<evidence type="ECO:0000256" key="6">
    <source>
        <dbReference type="SAM" id="MobiDB-lite"/>
    </source>
</evidence>
<evidence type="ECO:0000313" key="11">
    <source>
        <dbReference type="Proteomes" id="UP001304125"/>
    </source>
</evidence>
<evidence type="ECO:0000313" key="9">
    <source>
        <dbReference type="EMBL" id="WNM24193.1"/>
    </source>
</evidence>
<evidence type="ECO:0000313" key="10">
    <source>
        <dbReference type="EMBL" id="WNM27022.1"/>
    </source>
</evidence>
<feature type="region of interest" description="Disordered" evidence="6">
    <location>
        <begin position="64"/>
        <end position="89"/>
    </location>
</feature>
<feature type="domain" description="Cardiolipin synthase N-terminal" evidence="8">
    <location>
        <begin position="12"/>
        <end position="54"/>
    </location>
</feature>